<gene>
    <name evidence="1" type="ORF">MM171A02098_0005</name>
</gene>
<sequence>MAQKRNNQERIALRMTEKEIRILNNIQASGELQDRSATIRFCINFTKTILSIIPAALAESLIDTSEDMDNGIDSTKR</sequence>
<accession>A0A6M3LZN0</accession>
<name>A0A6M3LZN0_9ZZZZ</name>
<proteinExistence type="predicted"/>
<protein>
    <submittedName>
        <fullName evidence="1">Uncharacterized protein</fullName>
    </submittedName>
</protein>
<organism evidence="1">
    <name type="scientific">viral metagenome</name>
    <dbReference type="NCBI Taxonomy" id="1070528"/>
    <lineage>
        <taxon>unclassified sequences</taxon>
        <taxon>metagenomes</taxon>
        <taxon>organismal metagenomes</taxon>
    </lineage>
</organism>
<evidence type="ECO:0000313" key="1">
    <source>
        <dbReference type="EMBL" id="QJA98225.1"/>
    </source>
</evidence>
<dbReference type="AlphaFoldDB" id="A0A6M3LZN0"/>
<reference evidence="1" key="1">
    <citation type="submission" date="2020-03" db="EMBL/GenBank/DDBJ databases">
        <title>The deep terrestrial virosphere.</title>
        <authorList>
            <person name="Holmfeldt K."/>
            <person name="Nilsson E."/>
            <person name="Simone D."/>
            <person name="Lopez-Fernandez M."/>
            <person name="Wu X."/>
            <person name="de Brujin I."/>
            <person name="Lundin D."/>
            <person name="Andersson A."/>
            <person name="Bertilsson S."/>
            <person name="Dopson M."/>
        </authorList>
    </citation>
    <scope>NUCLEOTIDE SEQUENCE</scope>
    <source>
        <strain evidence="1">MM171A02098</strain>
    </source>
</reference>
<dbReference type="EMBL" id="MT143563">
    <property type="protein sequence ID" value="QJA98225.1"/>
    <property type="molecule type" value="Genomic_DNA"/>
</dbReference>